<comment type="caution">
    <text evidence="9">The sequence shown here is derived from an EMBL/GenBank/DDBJ whole genome shotgun (WGS) entry which is preliminary data.</text>
</comment>
<evidence type="ECO:0000256" key="8">
    <source>
        <dbReference type="ARBA" id="ARBA00023310"/>
    </source>
</evidence>
<evidence type="ECO:0000256" key="6">
    <source>
        <dbReference type="ARBA" id="ARBA00023065"/>
    </source>
</evidence>
<dbReference type="InterPro" id="IPR020781">
    <property type="entry name" value="ATPase_OSCP/d_CS"/>
</dbReference>
<reference evidence="9 10" key="1">
    <citation type="journal article" date="2014" name="BMC Genomics">
        <title>Comparative genomics of the major fungal agents of human and animal Sporotrichosis: Sporothrix schenckii and Sporothrix brasiliensis.</title>
        <authorList>
            <person name="Teixeira M.M."/>
            <person name="de Almeida L.G."/>
            <person name="Kubitschek-Barreira P."/>
            <person name="Alves F.L."/>
            <person name="Kioshima E.S."/>
            <person name="Abadio A.K."/>
            <person name="Fernandes L."/>
            <person name="Derengowski L.S."/>
            <person name="Ferreira K.S."/>
            <person name="Souza R.C."/>
            <person name="Ruiz J.C."/>
            <person name="de Andrade N.C."/>
            <person name="Paes H.C."/>
            <person name="Nicola A.M."/>
            <person name="Albuquerque P."/>
            <person name="Gerber A.L."/>
            <person name="Martins V.P."/>
            <person name="Peconick L.D."/>
            <person name="Neto A.V."/>
            <person name="Chaucanez C.B."/>
            <person name="Silva P.A."/>
            <person name="Cunha O.L."/>
            <person name="de Oliveira F.F."/>
            <person name="dos Santos T.C."/>
            <person name="Barros A.L."/>
            <person name="Soares M.A."/>
            <person name="de Oliveira L.M."/>
            <person name="Marini M.M."/>
            <person name="Villalobos-Duno H."/>
            <person name="Cunha M.M."/>
            <person name="de Hoog S."/>
            <person name="da Silveira J.F."/>
            <person name="Henrissat B."/>
            <person name="Nino-Vega G.A."/>
            <person name="Cisalpino P.S."/>
            <person name="Mora-Montes H.M."/>
            <person name="Almeida S.R."/>
            <person name="Stajich J.E."/>
            <person name="Lopes-Bezerra L.M."/>
            <person name="Vasconcelos A.T."/>
            <person name="Felipe M.S."/>
        </authorList>
    </citation>
    <scope>NUCLEOTIDE SEQUENCE [LARGE SCALE GENOMIC DNA]</scope>
    <source>
        <strain evidence="9 10">5110</strain>
    </source>
</reference>
<dbReference type="InterPro" id="IPR000711">
    <property type="entry name" value="ATPase_OSCP/dsu"/>
</dbReference>
<dbReference type="GO" id="GO:0046933">
    <property type="term" value="F:proton-transporting ATP synthase activity, rotational mechanism"/>
    <property type="evidence" value="ECO:0007669"/>
    <property type="project" value="EnsemblFungi"/>
</dbReference>
<keyword evidence="6" id="KW-0406">Ion transport</keyword>
<dbReference type="OrthoDB" id="1262810at2759"/>
<dbReference type="SUPFAM" id="SSF47928">
    <property type="entry name" value="N-terminal domain of the delta subunit of the F1F0-ATP synthase"/>
    <property type="match status" value="1"/>
</dbReference>
<evidence type="ECO:0000256" key="5">
    <source>
        <dbReference type="ARBA" id="ARBA00022781"/>
    </source>
</evidence>
<keyword evidence="10" id="KW-1185">Reference proteome</keyword>
<dbReference type="PANTHER" id="PTHR11910">
    <property type="entry name" value="ATP SYNTHASE DELTA CHAIN"/>
    <property type="match status" value="1"/>
</dbReference>
<gene>
    <name evidence="9" type="ORF">SPBR_03833</name>
</gene>
<evidence type="ECO:0000313" key="10">
    <source>
        <dbReference type="Proteomes" id="UP000031575"/>
    </source>
</evidence>
<dbReference type="GO" id="GO:0045259">
    <property type="term" value="C:proton-transporting ATP synthase complex"/>
    <property type="evidence" value="ECO:0007669"/>
    <property type="project" value="EnsemblFungi"/>
</dbReference>
<dbReference type="PRINTS" id="PR00125">
    <property type="entry name" value="ATPASEDELTA"/>
</dbReference>
<organism evidence="9 10">
    <name type="scientific">Sporothrix brasiliensis 5110</name>
    <dbReference type="NCBI Taxonomy" id="1398154"/>
    <lineage>
        <taxon>Eukaryota</taxon>
        <taxon>Fungi</taxon>
        <taxon>Dikarya</taxon>
        <taxon>Ascomycota</taxon>
        <taxon>Pezizomycotina</taxon>
        <taxon>Sordariomycetes</taxon>
        <taxon>Sordariomycetidae</taxon>
        <taxon>Ophiostomatales</taxon>
        <taxon>Ophiostomataceae</taxon>
        <taxon>Sporothrix</taxon>
    </lineage>
</organism>
<keyword evidence="8" id="KW-0066">ATP synthesis</keyword>
<dbReference type="HAMAP" id="MF_01416">
    <property type="entry name" value="ATP_synth_delta_bact"/>
    <property type="match status" value="1"/>
</dbReference>
<dbReference type="RefSeq" id="XP_040622963.1">
    <property type="nucleotide sequence ID" value="XM_040762123.1"/>
</dbReference>
<keyword evidence="4" id="KW-0813">Transport</keyword>
<evidence type="ECO:0000256" key="2">
    <source>
        <dbReference type="ARBA" id="ARBA00007046"/>
    </source>
</evidence>
<evidence type="ECO:0000313" key="9">
    <source>
        <dbReference type="EMBL" id="KIH94953.1"/>
    </source>
</evidence>
<dbReference type="NCBIfam" id="TIGR01145">
    <property type="entry name" value="ATP_synt_delta"/>
    <property type="match status" value="1"/>
</dbReference>
<proteinExistence type="inferred from homology"/>
<dbReference type="PROSITE" id="PS00389">
    <property type="entry name" value="ATPASE_DELTA"/>
    <property type="match status" value="1"/>
</dbReference>
<dbReference type="Proteomes" id="UP000031575">
    <property type="component" value="Unassembled WGS sequence"/>
</dbReference>
<dbReference type="GeneID" id="63677044"/>
<evidence type="ECO:0000256" key="1">
    <source>
        <dbReference type="ARBA" id="ARBA00004370"/>
    </source>
</evidence>
<protein>
    <recommendedName>
        <fullName evidence="3">ATP synthase subunit 5, mitochondrial</fullName>
    </recommendedName>
</protein>
<dbReference type="Pfam" id="PF00213">
    <property type="entry name" value="OSCP"/>
    <property type="match status" value="1"/>
</dbReference>
<evidence type="ECO:0000256" key="4">
    <source>
        <dbReference type="ARBA" id="ARBA00022448"/>
    </source>
</evidence>
<dbReference type="InterPro" id="IPR026015">
    <property type="entry name" value="ATP_synth_OSCP/delta_N_sf"/>
</dbReference>
<dbReference type="VEuPathDB" id="FungiDB:SPBR_03833"/>
<dbReference type="GO" id="GO:0005743">
    <property type="term" value="C:mitochondrial inner membrane"/>
    <property type="evidence" value="ECO:0007669"/>
    <property type="project" value="EnsemblFungi"/>
</dbReference>
<evidence type="ECO:0000256" key="3">
    <source>
        <dbReference type="ARBA" id="ARBA00014723"/>
    </source>
</evidence>
<accession>A0A0C2FV79</accession>
<sequence length="234" mass="24134">MLSRQAMLAARTAASRRTVAAATPALMRGYAAAAAGSQAQTKDVKAPVALFGLDGTYATALYTAAVKTSTLDPTAKTVAALAALLAKDSKLGAILATPTLSTADKTAVIAELQKSTNSANQPTVSHFLQTLAENNRLALLGDVATKFGELIRAANGEVEMIVTSAQALDSKTLGRLETAIAKSTFVGQGKKLKVTNKVNPDILGGLVVEVGDRTIDLSVSAKVAKLNKLLTDNL</sequence>
<keyword evidence="7" id="KW-0472">Membrane</keyword>
<dbReference type="HOGENOM" id="CLU_085114_0_0_1"/>
<keyword evidence="5" id="KW-0375">Hydrogen ion transport</keyword>
<name>A0A0C2FV79_9PEZI</name>
<comment type="similarity">
    <text evidence="2">Belongs to the ATPase delta chain family.</text>
</comment>
<comment type="subcellular location">
    <subcellularLocation>
        <location evidence="1">Membrane</location>
    </subcellularLocation>
</comment>
<dbReference type="EMBL" id="AWTV01000003">
    <property type="protein sequence ID" value="KIH94953.1"/>
    <property type="molecule type" value="Genomic_DNA"/>
</dbReference>
<dbReference type="Gene3D" id="1.10.520.20">
    <property type="entry name" value="N-terminal domain of the delta subunit of the F1F0-ATP synthase"/>
    <property type="match status" value="1"/>
</dbReference>
<evidence type="ECO:0000256" key="7">
    <source>
        <dbReference type="ARBA" id="ARBA00023136"/>
    </source>
</evidence>
<dbReference type="AlphaFoldDB" id="A0A0C2FV79"/>